<dbReference type="Proteomes" id="UP000540506">
    <property type="component" value="Unassembled WGS sequence"/>
</dbReference>
<name>A0A7W7RBT3_KITKI</name>
<evidence type="ECO:0008006" key="3">
    <source>
        <dbReference type="Google" id="ProtNLM"/>
    </source>
</evidence>
<evidence type="ECO:0000313" key="1">
    <source>
        <dbReference type="EMBL" id="MBB4929029.1"/>
    </source>
</evidence>
<comment type="caution">
    <text evidence="1">The sequence shown here is derived from an EMBL/GenBank/DDBJ whole genome shotgun (WGS) entry which is preliminary data.</text>
</comment>
<sequence>MQISAASAPGSERANEDGVFVGLNSVVVLDGLSAPKDLPMGCEHGTPWFVREMGVRLLAAAEAGQPLSPSLADTIRDVAGLHSGTCSLEGGAVPATTVTVLRERDDQLDYLVLSDSVLLLDGSAGLEVLTDKRVDDVAGSLAADALAVPGGSSEQAARISALVTAQRQVRNRPGGYWVASTDPTAAEQAITGSVPRSAVRRAALLTDGATRLVDTFGELSWTELLDLLQEQGPATLIERTRQLEESDPVGARWPRFKRSDDATAACRTFITQ</sequence>
<reference evidence="1 2" key="1">
    <citation type="submission" date="2020-08" db="EMBL/GenBank/DDBJ databases">
        <title>Sequencing the genomes of 1000 actinobacteria strains.</title>
        <authorList>
            <person name="Klenk H.-P."/>
        </authorList>
    </citation>
    <scope>NUCLEOTIDE SEQUENCE [LARGE SCALE GENOMIC DNA]</scope>
    <source>
        <strain evidence="1 2">DSM 41654</strain>
    </source>
</reference>
<accession>A0A7W7RBT3</accession>
<evidence type="ECO:0000313" key="2">
    <source>
        <dbReference type="Proteomes" id="UP000540506"/>
    </source>
</evidence>
<dbReference type="EMBL" id="JACHJV010000004">
    <property type="protein sequence ID" value="MBB4929029.1"/>
    <property type="molecule type" value="Genomic_DNA"/>
</dbReference>
<dbReference type="AlphaFoldDB" id="A0A7W7RBT3"/>
<protein>
    <recommendedName>
        <fullName evidence="3">Integrase</fullName>
    </recommendedName>
</protein>
<proteinExistence type="predicted"/>
<organism evidence="1 2">
    <name type="scientific">Kitasatospora kifunensis</name>
    <name type="common">Streptomyces kifunensis</name>
    <dbReference type="NCBI Taxonomy" id="58351"/>
    <lineage>
        <taxon>Bacteria</taxon>
        <taxon>Bacillati</taxon>
        <taxon>Actinomycetota</taxon>
        <taxon>Actinomycetes</taxon>
        <taxon>Kitasatosporales</taxon>
        <taxon>Streptomycetaceae</taxon>
        <taxon>Kitasatospora</taxon>
    </lineage>
</organism>
<gene>
    <name evidence="1" type="ORF">FHR34_008128</name>
</gene>
<keyword evidence="2" id="KW-1185">Reference proteome</keyword>